<evidence type="ECO:0000313" key="3">
    <source>
        <dbReference type="EMBL" id="SRX80838.1"/>
    </source>
</evidence>
<dbReference type="AlphaFoldDB" id="A0A375YIA0"/>
<dbReference type="SUPFAM" id="SSF52499">
    <property type="entry name" value="Isochorismatase-like hydrolases"/>
    <property type="match status" value="1"/>
</dbReference>
<evidence type="ECO:0000259" key="2">
    <source>
        <dbReference type="Pfam" id="PF00857"/>
    </source>
</evidence>
<dbReference type="CDD" id="cd00431">
    <property type="entry name" value="cysteine_hydrolases"/>
    <property type="match status" value="1"/>
</dbReference>
<keyword evidence="1 3" id="KW-0378">Hydrolase</keyword>
<organism evidence="3 4">
    <name type="scientific">Mycolicibacterium parafortuitum</name>
    <name type="common">Mycobacterium parafortuitum</name>
    <dbReference type="NCBI Taxonomy" id="39692"/>
    <lineage>
        <taxon>Bacteria</taxon>
        <taxon>Bacillati</taxon>
        <taxon>Actinomycetota</taxon>
        <taxon>Actinomycetes</taxon>
        <taxon>Mycobacteriales</taxon>
        <taxon>Mycobacteriaceae</taxon>
        <taxon>Mycolicibacterium</taxon>
    </lineage>
</organism>
<dbReference type="InterPro" id="IPR036380">
    <property type="entry name" value="Isochorismatase-like_sf"/>
</dbReference>
<dbReference type="InterPro" id="IPR000868">
    <property type="entry name" value="Isochorismatase-like_dom"/>
</dbReference>
<reference evidence="3 4" key="1">
    <citation type="submission" date="2018-05" db="EMBL/GenBank/DDBJ databases">
        <authorList>
            <consortium name="IHU Genomes"/>
        </authorList>
    </citation>
    <scope>NUCLEOTIDE SEQUENCE [LARGE SCALE GENOMIC DNA]</scope>
    <source>
        <strain evidence="3 4">P7335</strain>
    </source>
</reference>
<sequence>MDINSPMSETALLVIDMFNTYDHPDAEQLATNVAGIVEPVSDLIARASAHDDVAVVYVNDNYGDFAAEPSDIVKAAVEGARPDLVRPVLPGPGARFLTKVRHSAFYATSLDYLLTRLETRRIILVGQVTEQCILYSALDGYVRHYDVVVPPDAVAHIDSDLGKAALAMMERNMKAELSAATDCLP</sequence>
<feature type="domain" description="Isochorismatase-like" evidence="2">
    <location>
        <begin position="10"/>
        <end position="176"/>
    </location>
</feature>
<dbReference type="Pfam" id="PF00857">
    <property type="entry name" value="Isochorismatase"/>
    <property type="match status" value="1"/>
</dbReference>
<protein>
    <submittedName>
        <fullName evidence="3">Isochorismatase hydrolase [Catenulispora acidiphila DSM]</fullName>
    </submittedName>
</protein>
<name>A0A375YIA0_MYCPF</name>
<dbReference type="STRING" id="39692.BST38_00145"/>
<dbReference type="PANTHER" id="PTHR43540">
    <property type="entry name" value="PEROXYUREIDOACRYLATE/UREIDOACRYLATE AMIDOHYDROLASE-RELATED"/>
    <property type="match status" value="1"/>
</dbReference>
<dbReference type="PANTHER" id="PTHR43540:SF6">
    <property type="entry name" value="ISOCHORISMATASE-LIKE DOMAIN-CONTAINING PROTEIN"/>
    <property type="match status" value="1"/>
</dbReference>
<evidence type="ECO:0000313" key="4">
    <source>
        <dbReference type="Proteomes" id="UP000252008"/>
    </source>
</evidence>
<dbReference type="InterPro" id="IPR050272">
    <property type="entry name" value="Isochorismatase-like_hydrls"/>
</dbReference>
<evidence type="ECO:0000256" key="1">
    <source>
        <dbReference type="ARBA" id="ARBA00022801"/>
    </source>
</evidence>
<gene>
    <name evidence="3" type="ORF">MPP7335_02583</name>
</gene>
<proteinExistence type="predicted"/>
<dbReference type="Proteomes" id="UP000252008">
    <property type="component" value="Unassembled WGS sequence"/>
</dbReference>
<dbReference type="Gene3D" id="3.40.50.850">
    <property type="entry name" value="Isochorismatase-like"/>
    <property type="match status" value="1"/>
</dbReference>
<dbReference type="GO" id="GO:0016787">
    <property type="term" value="F:hydrolase activity"/>
    <property type="evidence" value="ECO:0007669"/>
    <property type="project" value="UniProtKB-KW"/>
</dbReference>
<keyword evidence="4" id="KW-1185">Reference proteome</keyword>
<accession>A0A375YIA0</accession>
<dbReference type="EMBL" id="UEGS01000001">
    <property type="protein sequence ID" value="SRX80838.1"/>
    <property type="molecule type" value="Genomic_DNA"/>
</dbReference>